<dbReference type="SUPFAM" id="SSF57850">
    <property type="entry name" value="RING/U-box"/>
    <property type="match status" value="1"/>
</dbReference>
<dbReference type="EMBL" id="ML977620">
    <property type="protein sequence ID" value="KAF1996868.1"/>
    <property type="molecule type" value="Genomic_DNA"/>
</dbReference>
<dbReference type="InterPro" id="IPR047546">
    <property type="entry name" value="Rcat_RBR_RNF216"/>
</dbReference>
<protein>
    <recommendedName>
        <fullName evidence="10">RING-type domain-containing protein</fullName>
    </recommendedName>
</protein>
<evidence type="ECO:0000256" key="8">
    <source>
        <dbReference type="SAM" id="Coils"/>
    </source>
</evidence>
<dbReference type="PANTHER" id="PTHR22770">
    <property type="entry name" value="UBIQUITIN CONJUGATING ENZYME 7 INTERACTING PROTEIN-RELATED"/>
    <property type="match status" value="1"/>
</dbReference>
<dbReference type="CDD" id="cd20353">
    <property type="entry name" value="Rcat_RBR_RNF216"/>
    <property type="match status" value="1"/>
</dbReference>
<evidence type="ECO:0000256" key="3">
    <source>
        <dbReference type="ARBA" id="ARBA00022723"/>
    </source>
</evidence>
<dbReference type="InterPro" id="IPR044066">
    <property type="entry name" value="TRIAD_supradom"/>
</dbReference>
<dbReference type="InterPro" id="IPR013083">
    <property type="entry name" value="Znf_RING/FYVE/PHD"/>
</dbReference>
<name>A0A6A5W6Z4_9PLEO</name>
<keyword evidence="3" id="KW-0479">Metal-binding</keyword>
<dbReference type="InterPro" id="IPR051628">
    <property type="entry name" value="LUBAC_E3_Ligases"/>
</dbReference>
<dbReference type="CDD" id="cd20339">
    <property type="entry name" value="BRcat_RBR_RNF216"/>
    <property type="match status" value="1"/>
</dbReference>
<organism evidence="11 12">
    <name type="scientific">Amniculicola lignicola CBS 123094</name>
    <dbReference type="NCBI Taxonomy" id="1392246"/>
    <lineage>
        <taxon>Eukaryota</taxon>
        <taxon>Fungi</taxon>
        <taxon>Dikarya</taxon>
        <taxon>Ascomycota</taxon>
        <taxon>Pezizomycotina</taxon>
        <taxon>Dothideomycetes</taxon>
        <taxon>Pleosporomycetidae</taxon>
        <taxon>Pleosporales</taxon>
        <taxon>Amniculicolaceae</taxon>
        <taxon>Amniculicola</taxon>
    </lineage>
</organism>
<evidence type="ECO:0000256" key="2">
    <source>
        <dbReference type="ARBA" id="ARBA00022679"/>
    </source>
</evidence>
<feature type="region of interest" description="Disordered" evidence="9">
    <location>
        <begin position="81"/>
        <end position="104"/>
    </location>
</feature>
<dbReference type="AlphaFoldDB" id="A0A6A5W6Z4"/>
<gene>
    <name evidence="11" type="ORF">P154DRAFT_442343</name>
</gene>
<evidence type="ECO:0000256" key="1">
    <source>
        <dbReference type="ARBA" id="ARBA00004906"/>
    </source>
</evidence>
<feature type="domain" description="RING-type" evidence="10">
    <location>
        <begin position="223"/>
        <end position="438"/>
    </location>
</feature>
<dbReference type="Gene3D" id="1.20.120.1750">
    <property type="match status" value="1"/>
</dbReference>
<feature type="region of interest" description="Disordered" evidence="9">
    <location>
        <begin position="578"/>
        <end position="599"/>
    </location>
</feature>
<dbReference type="GO" id="GO:0016740">
    <property type="term" value="F:transferase activity"/>
    <property type="evidence" value="ECO:0007669"/>
    <property type="project" value="UniProtKB-KW"/>
</dbReference>
<dbReference type="GO" id="GO:0008270">
    <property type="term" value="F:zinc ion binding"/>
    <property type="evidence" value="ECO:0007669"/>
    <property type="project" value="UniProtKB-KW"/>
</dbReference>
<keyword evidence="2" id="KW-0808">Transferase</keyword>
<dbReference type="Proteomes" id="UP000799779">
    <property type="component" value="Unassembled WGS sequence"/>
</dbReference>
<feature type="compositionally biased region" description="Pro residues" evidence="9">
    <location>
        <begin position="581"/>
        <end position="591"/>
    </location>
</feature>
<evidence type="ECO:0000313" key="11">
    <source>
        <dbReference type="EMBL" id="KAF1996868.1"/>
    </source>
</evidence>
<keyword evidence="8" id="KW-0175">Coiled coil</keyword>
<feature type="compositionally biased region" description="Pro residues" evidence="9">
    <location>
        <begin position="532"/>
        <end position="554"/>
    </location>
</feature>
<dbReference type="Pfam" id="PF26200">
    <property type="entry name" value="Rcat_RNF216"/>
    <property type="match status" value="1"/>
</dbReference>
<feature type="coiled-coil region" evidence="8">
    <location>
        <begin position="184"/>
        <end position="221"/>
    </location>
</feature>
<sequence length="599" mass="67586">MGVAAGNNEYENPIVLEDVDRTIIGTDECLQLILNVLPDISIDYALGLIIEQTEDGTRCSADCERLIMMLLDQGAYPKEADEVNKRKRKRDNGDADGEVAGDLATSDPDYLKDALDLLKDEFQYAPVPHIRNTLAQEGTLLKAFVVIEQQLRVYDKSSSRSIKKIQKPRARGDFTTVLAHKPIIRELEAARARIAKDAAKRQEEVEQKHAEERNIELAKRNNEMNDCLCCFDEYPLNRMVSCDGDVIHLFCRECARRYVEEEMSKSRCRPICFADPNCGGTFTRQQLLQFLGPKTFERLEHLQQQEDVAAAGLEDLCDCPFCDFKQECPPVEVDREFRCLNPTCGKTSCRFCNTETHIPKTCEEAKKDKNISVRHTVEEAKSEALIRNCNNCKSPFVKDEGCNKMTCTKCRNVQCYVCSKNVTDYNHFGSNDNRNRCPLHDNVEKRHQDEIKKAEADALARIRAEHPDIPEEELQIKVSDVVKASEQARQGRAEAQHNGFGFQMNGPNLVRAPQIPPHIGLPIEVPPWNPIPFQPNPPAPPAPAPAPAPAPRPVLQPNAPEAFGVGQLVGQLRYVYIPRNQPRPPGPPPPYYWHANNQQ</sequence>
<evidence type="ECO:0000256" key="6">
    <source>
        <dbReference type="ARBA" id="ARBA00022786"/>
    </source>
</evidence>
<keyword evidence="5" id="KW-0863">Zinc-finger</keyword>
<proteinExistence type="predicted"/>
<evidence type="ECO:0000313" key="12">
    <source>
        <dbReference type="Proteomes" id="UP000799779"/>
    </source>
</evidence>
<evidence type="ECO:0000256" key="4">
    <source>
        <dbReference type="ARBA" id="ARBA00022737"/>
    </source>
</evidence>
<dbReference type="Gene3D" id="3.30.40.10">
    <property type="entry name" value="Zinc/RING finger domain, C3HC4 (zinc finger)"/>
    <property type="match status" value="1"/>
</dbReference>
<keyword evidence="12" id="KW-1185">Reference proteome</keyword>
<dbReference type="PROSITE" id="PS51873">
    <property type="entry name" value="TRIAD"/>
    <property type="match status" value="1"/>
</dbReference>
<dbReference type="InterPro" id="IPR047545">
    <property type="entry name" value="BRcat_RBR_RNF216"/>
</dbReference>
<keyword evidence="7" id="KW-0862">Zinc</keyword>
<keyword evidence="6" id="KW-0833">Ubl conjugation pathway</keyword>
<comment type="pathway">
    <text evidence="1">Protein modification; protein ubiquitination.</text>
</comment>
<keyword evidence="4" id="KW-0677">Repeat</keyword>
<accession>A0A6A5W6Z4</accession>
<feature type="region of interest" description="Disordered" evidence="9">
    <location>
        <begin position="532"/>
        <end position="559"/>
    </location>
</feature>
<dbReference type="PANTHER" id="PTHR22770:SF47">
    <property type="entry name" value="E3 UBIQUITIN-PROTEIN LIGASE RNF216"/>
    <property type="match status" value="1"/>
</dbReference>
<reference evidence="11" key="1">
    <citation type="journal article" date="2020" name="Stud. Mycol.">
        <title>101 Dothideomycetes genomes: a test case for predicting lifestyles and emergence of pathogens.</title>
        <authorList>
            <person name="Haridas S."/>
            <person name="Albert R."/>
            <person name="Binder M."/>
            <person name="Bloem J."/>
            <person name="Labutti K."/>
            <person name="Salamov A."/>
            <person name="Andreopoulos B."/>
            <person name="Baker S."/>
            <person name="Barry K."/>
            <person name="Bills G."/>
            <person name="Bluhm B."/>
            <person name="Cannon C."/>
            <person name="Castanera R."/>
            <person name="Culley D."/>
            <person name="Daum C."/>
            <person name="Ezra D."/>
            <person name="Gonzalez J."/>
            <person name="Henrissat B."/>
            <person name="Kuo A."/>
            <person name="Liang C."/>
            <person name="Lipzen A."/>
            <person name="Lutzoni F."/>
            <person name="Magnuson J."/>
            <person name="Mondo S."/>
            <person name="Nolan M."/>
            <person name="Ohm R."/>
            <person name="Pangilinan J."/>
            <person name="Park H.-J."/>
            <person name="Ramirez L."/>
            <person name="Alfaro M."/>
            <person name="Sun H."/>
            <person name="Tritt A."/>
            <person name="Yoshinaga Y."/>
            <person name="Zwiers L.-H."/>
            <person name="Turgeon B."/>
            <person name="Goodwin S."/>
            <person name="Spatafora J."/>
            <person name="Crous P."/>
            <person name="Grigoriev I."/>
        </authorList>
    </citation>
    <scope>NUCLEOTIDE SEQUENCE</scope>
    <source>
        <strain evidence="11">CBS 123094</strain>
    </source>
</reference>
<evidence type="ECO:0000259" key="10">
    <source>
        <dbReference type="PROSITE" id="PS51873"/>
    </source>
</evidence>
<dbReference type="OrthoDB" id="10009520at2759"/>
<evidence type="ECO:0000256" key="9">
    <source>
        <dbReference type="SAM" id="MobiDB-lite"/>
    </source>
</evidence>
<evidence type="ECO:0000256" key="7">
    <source>
        <dbReference type="ARBA" id="ARBA00022833"/>
    </source>
</evidence>
<evidence type="ECO:0000256" key="5">
    <source>
        <dbReference type="ARBA" id="ARBA00022771"/>
    </source>
</evidence>